<evidence type="ECO:0000256" key="4">
    <source>
        <dbReference type="ARBA" id="ARBA00023139"/>
    </source>
</evidence>
<dbReference type="PROSITE" id="PS51257">
    <property type="entry name" value="PROKAR_LIPOPROTEIN"/>
    <property type="match status" value="1"/>
</dbReference>
<organism evidence="6 7">
    <name type="scientific">Nesterenkonia aethiopica</name>
    <dbReference type="NCBI Taxonomy" id="269144"/>
    <lineage>
        <taxon>Bacteria</taxon>
        <taxon>Bacillati</taxon>
        <taxon>Actinomycetota</taxon>
        <taxon>Actinomycetes</taxon>
        <taxon>Micrococcales</taxon>
        <taxon>Micrococcaceae</taxon>
        <taxon>Nesterenkonia</taxon>
    </lineage>
</organism>
<dbReference type="SUPFAM" id="SSF53850">
    <property type="entry name" value="Periplasmic binding protein-like II"/>
    <property type="match status" value="1"/>
</dbReference>
<dbReference type="Proteomes" id="UP001500236">
    <property type="component" value="Unassembled WGS sequence"/>
</dbReference>
<name>A0ABP6LW37_9MICC</name>
<accession>A0ABP6LW37</accession>
<dbReference type="InterPro" id="IPR050490">
    <property type="entry name" value="Bact_solute-bd_prot1"/>
</dbReference>
<dbReference type="PROSITE" id="PS51318">
    <property type="entry name" value="TAT"/>
    <property type="match status" value="1"/>
</dbReference>
<dbReference type="InterPro" id="IPR006311">
    <property type="entry name" value="TAT_signal"/>
</dbReference>
<dbReference type="PANTHER" id="PTHR43649">
    <property type="entry name" value="ARABINOSE-BINDING PROTEIN-RELATED"/>
    <property type="match status" value="1"/>
</dbReference>
<dbReference type="EMBL" id="BAAAVT010000009">
    <property type="protein sequence ID" value="GAA3063892.1"/>
    <property type="molecule type" value="Genomic_DNA"/>
</dbReference>
<protein>
    <submittedName>
        <fullName evidence="6">Extracellular solute-binding protein</fullName>
    </submittedName>
</protein>
<keyword evidence="5" id="KW-0449">Lipoprotein</keyword>
<keyword evidence="3" id="KW-0472">Membrane</keyword>
<sequence>MTSLSRRQLLRGGLGLGLGAGALALSGCAVPGTTSVNAEPTRPPAGAGKTVTLTYWAWLKDLQRVADIWNAQNPHIQVEIAWIPGGNDGGYQKLYSALAAGAGPDLAQVEMHTIPEFLMVNGLVDLSRYDVAQHEGRFDPTLWGQVSFAGGVYGIPQDSGPTAMYYRPDLLEEVGAEPPQTWEQWAGVAAEVRQAGMHMDSFPLADTSVFTAHAMQAGATWFQAEEEGWVIDMAGERTLEVARFFDEIVDDGLVTTQHQPYSPGWFAAAANDQIVSLASASWGDALLSGVSGAEGRWRVAPLPTWPTGYGSSHLGGSSTAVLAHSAHPHEAMEFAVWLNSSPEGIDALIENSGIGWSTNPDHIGTPREGASEFFGGQHYNTEVFEPAAGDQNADWQWWPITQQTFNILADEFRGKARGASLVDAVVRAEQSTMEVFATKGLTIRRAER</sequence>
<evidence type="ECO:0000256" key="5">
    <source>
        <dbReference type="ARBA" id="ARBA00023288"/>
    </source>
</evidence>
<evidence type="ECO:0000256" key="2">
    <source>
        <dbReference type="ARBA" id="ARBA00022729"/>
    </source>
</evidence>
<dbReference type="Gene3D" id="3.40.190.10">
    <property type="entry name" value="Periplasmic binding protein-like II"/>
    <property type="match status" value="1"/>
</dbReference>
<keyword evidence="7" id="KW-1185">Reference proteome</keyword>
<gene>
    <name evidence="6" type="ORF">GCM10010529_16280</name>
</gene>
<dbReference type="RefSeq" id="WP_344685910.1">
    <property type="nucleotide sequence ID" value="NZ_BAAAVT010000009.1"/>
</dbReference>
<comment type="caution">
    <text evidence="6">The sequence shown here is derived from an EMBL/GenBank/DDBJ whole genome shotgun (WGS) entry which is preliminary data.</text>
</comment>
<evidence type="ECO:0000256" key="1">
    <source>
        <dbReference type="ARBA" id="ARBA00022475"/>
    </source>
</evidence>
<evidence type="ECO:0000313" key="6">
    <source>
        <dbReference type="EMBL" id="GAA3063892.1"/>
    </source>
</evidence>
<evidence type="ECO:0000256" key="3">
    <source>
        <dbReference type="ARBA" id="ARBA00023136"/>
    </source>
</evidence>
<dbReference type="PANTHER" id="PTHR43649:SF33">
    <property type="entry name" value="POLYGALACTURONAN_RHAMNOGALACTURONAN-BINDING PROTEIN YTCQ"/>
    <property type="match status" value="1"/>
</dbReference>
<keyword evidence="2" id="KW-0732">Signal</keyword>
<dbReference type="InterPro" id="IPR006059">
    <property type="entry name" value="SBP"/>
</dbReference>
<dbReference type="Pfam" id="PF01547">
    <property type="entry name" value="SBP_bac_1"/>
    <property type="match status" value="1"/>
</dbReference>
<reference evidence="7" key="1">
    <citation type="journal article" date="2019" name="Int. J. Syst. Evol. Microbiol.">
        <title>The Global Catalogue of Microorganisms (GCM) 10K type strain sequencing project: providing services to taxonomists for standard genome sequencing and annotation.</title>
        <authorList>
            <consortium name="The Broad Institute Genomics Platform"/>
            <consortium name="The Broad Institute Genome Sequencing Center for Infectious Disease"/>
            <person name="Wu L."/>
            <person name="Ma J."/>
        </authorList>
    </citation>
    <scope>NUCLEOTIDE SEQUENCE [LARGE SCALE GENOMIC DNA]</scope>
    <source>
        <strain evidence="7">JCM 14309</strain>
    </source>
</reference>
<proteinExistence type="predicted"/>
<evidence type="ECO:0000313" key="7">
    <source>
        <dbReference type="Proteomes" id="UP001500236"/>
    </source>
</evidence>
<keyword evidence="1" id="KW-1003">Cell membrane</keyword>
<keyword evidence="4" id="KW-0564">Palmitate</keyword>